<gene>
    <name evidence="1" type="ORF">A2Y67_03325</name>
</gene>
<comment type="caution">
    <text evidence="1">The sequence shown here is derived from an EMBL/GenBank/DDBJ whole genome shotgun (WGS) entry which is preliminary data.</text>
</comment>
<protein>
    <submittedName>
        <fullName evidence="1">Uncharacterized protein</fullName>
    </submittedName>
</protein>
<dbReference type="AlphaFoldDB" id="A0A1G1XSF7"/>
<evidence type="ECO:0000313" key="2">
    <source>
        <dbReference type="Proteomes" id="UP000176260"/>
    </source>
</evidence>
<proteinExistence type="predicted"/>
<accession>A0A1G1XSF7</accession>
<dbReference type="EMBL" id="MHIA01000002">
    <property type="protein sequence ID" value="OGY42993.1"/>
    <property type="molecule type" value="Genomic_DNA"/>
</dbReference>
<dbReference type="Proteomes" id="UP000176260">
    <property type="component" value="Unassembled WGS sequence"/>
</dbReference>
<evidence type="ECO:0000313" key="1">
    <source>
        <dbReference type="EMBL" id="OGY42993.1"/>
    </source>
</evidence>
<reference evidence="1 2" key="1">
    <citation type="journal article" date="2016" name="Nat. Commun.">
        <title>Thousands of microbial genomes shed light on interconnected biogeochemical processes in an aquifer system.</title>
        <authorList>
            <person name="Anantharaman K."/>
            <person name="Brown C.T."/>
            <person name="Hug L.A."/>
            <person name="Sharon I."/>
            <person name="Castelle C.J."/>
            <person name="Probst A.J."/>
            <person name="Thomas B.C."/>
            <person name="Singh A."/>
            <person name="Wilkins M.J."/>
            <person name="Karaoz U."/>
            <person name="Brodie E.L."/>
            <person name="Williams K.H."/>
            <person name="Hubbard S.S."/>
            <person name="Banfield J.F."/>
        </authorList>
    </citation>
    <scope>NUCLEOTIDE SEQUENCE [LARGE SCALE GENOMIC DNA]</scope>
</reference>
<organism evidence="1 2">
    <name type="scientific">Candidatus Buchananbacteria bacterium RBG_13_39_9</name>
    <dbReference type="NCBI Taxonomy" id="1797531"/>
    <lineage>
        <taxon>Bacteria</taxon>
        <taxon>Candidatus Buchananiibacteriota</taxon>
    </lineage>
</organism>
<sequence>MRQHPAEIISRNLLQKLASSVYIIIILSKFPVEIRTLIITKRNFGDPAARERLGTLAYFQDLL</sequence>
<name>A0A1G1XSF7_9BACT</name>